<comment type="caution">
    <text evidence="1">The sequence shown here is derived from an EMBL/GenBank/DDBJ whole genome shotgun (WGS) entry which is preliminary data.</text>
</comment>
<sequence length="48" mass="5305">SSGWIICASSTYQEGTPLFIPSERYAKDPRILATTDARPYQQRAGTIS</sequence>
<accession>A0A7W7ZWP2</accession>
<feature type="non-terminal residue" evidence="1">
    <location>
        <position position="1"/>
    </location>
</feature>
<evidence type="ECO:0000313" key="2">
    <source>
        <dbReference type="Proteomes" id="UP000584867"/>
    </source>
</evidence>
<proteinExistence type="predicted"/>
<evidence type="ECO:0000313" key="1">
    <source>
        <dbReference type="EMBL" id="MBB5066686.1"/>
    </source>
</evidence>
<dbReference type="AlphaFoldDB" id="A0A7W7ZWP2"/>
<gene>
    <name evidence="1" type="ORF">HDF15_005070</name>
</gene>
<dbReference type="EMBL" id="JACHIO010000033">
    <property type="protein sequence ID" value="MBB5066686.1"/>
    <property type="molecule type" value="Genomic_DNA"/>
</dbReference>
<reference evidence="1 2" key="1">
    <citation type="submission" date="2020-08" db="EMBL/GenBank/DDBJ databases">
        <title>Genomic Encyclopedia of Type Strains, Phase IV (KMG-V): Genome sequencing to study the core and pangenomes of soil and plant-associated prokaryotes.</title>
        <authorList>
            <person name="Whitman W."/>
        </authorList>
    </citation>
    <scope>NUCLEOTIDE SEQUENCE [LARGE SCALE GENOMIC DNA]</scope>
    <source>
        <strain evidence="1 2">X5P3</strain>
    </source>
</reference>
<dbReference type="Proteomes" id="UP000584867">
    <property type="component" value="Unassembled WGS sequence"/>
</dbReference>
<name>A0A7W7ZWP2_9BACT</name>
<organism evidence="1 2">
    <name type="scientific">Granulicella mallensis</name>
    <dbReference type="NCBI Taxonomy" id="940614"/>
    <lineage>
        <taxon>Bacteria</taxon>
        <taxon>Pseudomonadati</taxon>
        <taxon>Acidobacteriota</taxon>
        <taxon>Terriglobia</taxon>
        <taxon>Terriglobales</taxon>
        <taxon>Acidobacteriaceae</taxon>
        <taxon>Granulicella</taxon>
    </lineage>
</organism>
<protein>
    <submittedName>
        <fullName evidence="1">Uncharacterized protein</fullName>
    </submittedName>
</protein>